<proteinExistence type="predicted"/>
<dbReference type="Proteomes" id="UP000013961">
    <property type="component" value="Chromosome"/>
</dbReference>
<evidence type="ECO:0000313" key="2">
    <source>
        <dbReference type="Proteomes" id="UP000013961"/>
    </source>
</evidence>
<reference evidence="1 2" key="1">
    <citation type="journal article" date="2013" name="Genome Announc.">
        <title>Complete Genome Sequence of Mycobacterium massiliense Clinical Strain Asan 50594, Belonging to the Type II Genotype.</title>
        <authorList>
            <person name="Kim B.J."/>
            <person name="Kim B.R."/>
            <person name="Hong S.H."/>
            <person name="Seok S.H."/>
            <person name="Kook Y.H."/>
            <person name="Kim B.J."/>
        </authorList>
    </citation>
    <scope>NUCLEOTIDE SEQUENCE [LARGE SCALE GENOMIC DNA]</scope>
    <source>
        <strain evidence="1 2">50594</strain>
    </source>
</reference>
<gene>
    <name evidence="1" type="ORF">MASS_1562</name>
</gene>
<dbReference type="EMBL" id="CP004374">
    <property type="protein sequence ID" value="AGM28164.1"/>
    <property type="molecule type" value="Genomic_DNA"/>
</dbReference>
<protein>
    <recommendedName>
        <fullName evidence="3">Bacteriophage protein</fullName>
    </recommendedName>
</protein>
<sequence>MSAINCLGCGSEVGQDGQCPRPEHCGNCPPWDCDECGQQCSISTTCGCWIFFEGMNLADIKAVLAAADLSVNVEVPPCSIDSSQH</sequence>
<evidence type="ECO:0000313" key="1">
    <source>
        <dbReference type="EMBL" id="AGM28164.1"/>
    </source>
</evidence>
<evidence type="ECO:0008006" key="3">
    <source>
        <dbReference type="Google" id="ProtNLM"/>
    </source>
</evidence>
<name>A0AB33A8Z4_9MYCO</name>
<dbReference type="KEGG" id="mabb:MASS_1562"/>
<accession>A0AB33A8Z4</accession>
<dbReference type="AlphaFoldDB" id="A0AB33A8Z4"/>
<organism evidence="1 2">
    <name type="scientific">Mycobacteroides abscessus subsp. bolletii 50594</name>
    <dbReference type="NCBI Taxonomy" id="1303024"/>
    <lineage>
        <taxon>Bacteria</taxon>
        <taxon>Bacillati</taxon>
        <taxon>Actinomycetota</taxon>
        <taxon>Actinomycetes</taxon>
        <taxon>Mycobacteriales</taxon>
        <taxon>Mycobacteriaceae</taxon>
        <taxon>Mycobacteroides</taxon>
        <taxon>Mycobacteroides abscessus</taxon>
    </lineage>
</organism>